<sequence length="153" mass="16615">MIIAMANDHAGYDLKVQIREWLESQGHEVRDFGTHDSGSCDLSDFIVPAAQVVAMGVCDRGIFVDGVGYGSAMIANKFRGIFACVCQDPVCAELARQHNDANVLCLGGKLIGPVLAMATVEAWMSAEPLTAEKYQRRRDKVAAIDRERTVALS</sequence>
<comment type="caution">
    <text evidence="2">The sequence shown here is derived from an EMBL/GenBank/DDBJ whole genome shotgun (WGS) entry which is preliminary data.</text>
</comment>
<dbReference type="PIRSF" id="PIRSF005384">
    <property type="entry name" value="RpiB_LacA_B"/>
    <property type="match status" value="1"/>
</dbReference>
<dbReference type="InterPro" id="IPR036569">
    <property type="entry name" value="RpiB_LacA_LacB_sf"/>
</dbReference>
<proteinExistence type="inferred from homology"/>
<dbReference type="RefSeq" id="WP_021726548.1">
    <property type="nucleotide sequence ID" value="NZ_AWEZ01000059.1"/>
</dbReference>
<dbReference type="PATRIC" id="fig|1125712.3.peg.1651"/>
<organism evidence="2 3">
    <name type="scientific">Olsenella profusa F0195</name>
    <dbReference type="NCBI Taxonomy" id="1125712"/>
    <lineage>
        <taxon>Bacteria</taxon>
        <taxon>Bacillati</taxon>
        <taxon>Actinomycetota</taxon>
        <taxon>Coriobacteriia</taxon>
        <taxon>Coriobacteriales</taxon>
        <taxon>Atopobiaceae</taxon>
        <taxon>Olsenella</taxon>
    </lineage>
</organism>
<dbReference type="eggNOG" id="COG0698">
    <property type="taxonomic scope" value="Bacteria"/>
</dbReference>
<name>U2UWL1_9ACTN</name>
<dbReference type="GO" id="GO:0004751">
    <property type="term" value="F:ribose-5-phosphate isomerase activity"/>
    <property type="evidence" value="ECO:0007669"/>
    <property type="project" value="TreeGrafter"/>
</dbReference>
<dbReference type="STRING" id="1125712.HMPREF1316_2302"/>
<dbReference type="GO" id="GO:0009052">
    <property type="term" value="P:pentose-phosphate shunt, non-oxidative branch"/>
    <property type="evidence" value="ECO:0007669"/>
    <property type="project" value="TreeGrafter"/>
</dbReference>
<accession>U2UWL1</accession>
<dbReference type="Pfam" id="PF02502">
    <property type="entry name" value="LacAB_rpiB"/>
    <property type="match status" value="1"/>
</dbReference>
<dbReference type="EC" id="5.3.1.-" evidence="2"/>
<dbReference type="InterPro" id="IPR003500">
    <property type="entry name" value="RpiB_LacA_LacB"/>
</dbReference>
<dbReference type="Proteomes" id="UP000016638">
    <property type="component" value="Unassembled WGS sequence"/>
</dbReference>
<evidence type="ECO:0000256" key="1">
    <source>
        <dbReference type="ARBA" id="ARBA00008754"/>
    </source>
</evidence>
<evidence type="ECO:0000313" key="3">
    <source>
        <dbReference type="Proteomes" id="UP000016638"/>
    </source>
</evidence>
<dbReference type="EMBL" id="AWEZ01000059">
    <property type="protein sequence ID" value="ERL07502.1"/>
    <property type="molecule type" value="Genomic_DNA"/>
</dbReference>
<keyword evidence="2" id="KW-0413">Isomerase</keyword>
<keyword evidence="3" id="KW-1185">Reference proteome</keyword>
<evidence type="ECO:0000313" key="2">
    <source>
        <dbReference type="EMBL" id="ERL07502.1"/>
    </source>
</evidence>
<dbReference type="SUPFAM" id="SSF89623">
    <property type="entry name" value="Ribose/Galactose isomerase RpiB/AlsB"/>
    <property type="match status" value="1"/>
</dbReference>
<dbReference type="NCBIfam" id="TIGR00689">
    <property type="entry name" value="rpiB_lacA_lacB"/>
    <property type="match status" value="1"/>
</dbReference>
<reference evidence="2 3" key="1">
    <citation type="submission" date="2013-08" db="EMBL/GenBank/DDBJ databases">
        <authorList>
            <person name="Durkin A.S."/>
            <person name="Haft D.R."/>
            <person name="McCorrison J."/>
            <person name="Torralba M."/>
            <person name="Gillis M."/>
            <person name="Haft D.H."/>
            <person name="Methe B."/>
            <person name="Sutton G."/>
            <person name="Nelson K.E."/>
        </authorList>
    </citation>
    <scope>NUCLEOTIDE SEQUENCE [LARGE SCALE GENOMIC DNA]</scope>
    <source>
        <strain evidence="2 3">F0195</strain>
    </source>
</reference>
<dbReference type="OrthoDB" id="1778624at2"/>
<dbReference type="GO" id="GO:0019316">
    <property type="term" value="P:D-allose catabolic process"/>
    <property type="evidence" value="ECO:0007669"/>
    <property type="project" value="TreeGrafter"/>
</dbReference>
<dbReference type="PANTHER" id="PTHR30345">
    <property type="entry name" value="RIBOSE-5-PHOSPHATE ISOMERASE B"/>
    <property type="match status" value="1"/>
</dbReference>
<dbReference type="PANTHER" id="PTHR30345:SF0">
    <property type="entry name" value="DNA DAMAGE-REPAIR_TOLERATION PROTEIN DRT102"/>
    <property type="match status" value="1"/>
</dbReference>
<protein>
    <submittedName>
        <fullName evidence="2">Sugar-phosphate isomerase, RpiB/LacA/LacB family</fullName>
        <ecNumber evidence="2">5.3.1.-</ecNumber>
    </submittedName>
</protein>
<dbReference type="AlphaFoldDB" id="U2UWL1"/>
<dbReference type="Gene3D" id="3.40.1400.10">
    <property type="entry name" value="Sugar-phosphate isomerase, RpiB/LacA/LacB"/>
    <property type="match status" value="1"/>
</dbReference>
<gene>
    <name evidence="2" type="ORF">HMPREF1316_2302</name>
</gene>
<comment type="similarity">
    <text evidence="1">Belongs to the LacAB/RpiB family.</text>
</comment>